<proteinExistence type="predicted"/>
<protein>
    <submittedName>
        <fullName evidence="1">Uncharacterized protein</fullName>
    </submittedName>
</protein>
<sequence length="88" mass="10142">MKLGALIAKATLTIYNEIIKKTKLVEDPQTANYDVTVMDPEITNCEKELLDAKVQAPRLLTGNRFMHYYFVMGCQMTSIHKLDKQNEY</sequence>
<comment type="caution">
    <text evidence="1">The sequence shown here is derived from an EMBL/GenBank/DDBJ whole genome shotgun (WGS) entry which is preliminary data.</text>
</comment>
<dbReference type="OrthoDB" id="982528at2759"/>
<dbReference type="Proteomes" id="UP000593576">
    <property type="component" value="Unassembled WGS sequence"/>
</dbReference>
<dbReference type="EMBL" id="JABFAF010279485">
    <property type="protein sequence ID" value="MBA0881564.1"/>
    <property type="molecule type" value="Genomic_DNA"/>
</dbReference>
<dbReference type="AlphaFoldDB" id="A0A7J9NEC1"/>
<name>A0A7J9NEC1_GOSSC</name>
<evidence type="ECO:0000313" key="1">
    <source>
        <dbReference type="EMBL" id="MBA0881564.1"/>
    </source>
</evidence>
<keyword evidence="2" id="KW-1185">Reference proteome</keyword>
<evidence type="ECO:0000313" key="2">
    <source>
        <dbReference type="Proteomes" id="UP000593576"/>
    </source>
</evidence>
<accession>A0A7J9NEC1</accession>
<organism evidence="1 2">
    <name type="scientific">Gossypium schwendimanii</name>
    <name type="common">Cotton</name>
    <dbReference type="NCBI Taxonomy" id="34291"/>
    <lineage>
        <taxon>Eukaryota</taxon>
        <taxon>Viridiplantae</taxon>
        <taxon>Streptophyta</taxon>
        <taxon>Embryophyta</taxon>
        <taxon>Tracheophyta</taxon>
        <taxon>Spermatophyta</taxon>
        <taxon>Magnoliopsida</taxon>
        <taxon>eudicotyledons</taxon>
        <taxon>Gunneridae</taxon>
        <taxon>Pentapetalae</taxon>
        <taxon>rosids</taxon>
        <taxon>malvids</taxon>
        <taxon>Malvales</taxon>
        <taxon>Malvaceae</taxon>
        <taxon>Malvoideae</taxon>
        <taxon>Gossypium</taxon>
    </lineage>
</organism>
<gene>
    <name evidence="1" type="ORF">Goshw_011029</name>
</gene>
<reference evidence="1 2" key="1">
    <citation type="journal article" date="2019" name="Genome Biol. Evol.">
        <title>Insights into the evolution of the New World diploid cottons (Gossypium, subgenus Houzingenia) based on genome sequencing.</title>
        <authorList>
            <person name="Grover C.E."/>
            <person name="Arick M.A. 2nd"/>
            <person name="Thrash A."/>
            <person name="Conover J.L."/>
            <person name="Sanders W.S."/>
            <person name="Peterson D.G."/>
            <person name="Frelichowski J.E."/>
            <person name="Scheffler J.A."/>
            <person name="Scheffler B.E."/>
            <person name="Wendel J.F."/>
        </authorList>
    </citation>
    <scope>NUCLEOTIDE SEQUENCE [LARGE SCALE GENOMIC DNA]</scope>
    <source>
        <strain evidence="1">1</strain>
        <tissue evidence="1">Leaf</tissue>
    </source>
</reference>